<dbReference type="GO" id="GO:0008237">
    <property type="term" value="F:metallopeptidase activity"/>
    <property type="evidence" value="ECO:0007669"/>
    <property type="project" value="InterPro"/>
</dbReference>
<dbReference type="Pfam" id="PF00404">
    <property type="entry name" value="Dockerin_1"/>
    <property type="match status" value="1"/>
</dbReference>
<dbReference type="Gene3D" id="3.40.390.10">
    <property type="entry name" value="Collagenase (Catalytic Domain)"/>
    <property type="match status" value="1"/>
</dbReference>
<dbReference type="InterPro" id="IPR024079">
    <property type="entry name" value="MetalloPept_cat_dom_sf"/>
</dbReference>
<evidence type="ECO:0000313" key="1">
    <source>
        <dbReference type="EMBL" id="VAX41489.1"/>
    </source>
</evidence>
<dbReference type="InterPro" id="IPR036439">
    <property type="entry name" value="Dockerin_dom_sf"/>
</dbReference>
<dbReference type="InterPro" id="IPR018247">
    <property type="entry name" value="EF_Hand_1_Ca_BS"/>
</dbReference>
<dbReference type="InterPro" id="IPR002105">
    <property type="entry name" value="Dockerin_1_rpt"/>
</dbReference>
<gene>
    <name evidence="1" type="ORF">MNBD_PLANCTO03-5</name>
</gene>
<dbReference type="InterPro" id="IPR053783">
    <property type="entry name" value="Dockerin_dom_GC-type"/>
</dbReference>
<proteinExistence type="predicted"/>
<dbReference type="PROSITE" id="PS00018">
    <property type="entry name" value="EF_HAND_1"/>
    <property type="match status" value="2"/>
</dbReference>
<dbReference type="SUPFAM" id="SSF63446">
    <property type="entry name" value="Type I dockerin domain"/>
    <property type="match status" value="1"/>
</dbReference>
<dbReference type="InterPro" id="IPR019026">
    <property type="entry name" value="Peptidase_M64_IgA"/>
</dbReference>
<dbReference type="GO" id="GO:0000272">
    <property type="term" value="P:polysaccharide catabolic process"/>
    <property type="evidence" value="ECO:0007669"/>
    <property type="project" value="InterPro"/>
</dbReference>
<organism evidence="1">
    <name type="scientific">hydrothermal vent metagenome</name>
    <dbReference type="NCBI Taxonomy" id="652676"/>
    <lineage>
        <taxon>unclassified sequences</taxon>
        <taxon>metagenomes</taxon>
        <taxon>ecological metagenomes</taxon>
    </lineage>
</organism>
<sequence length="479" mass="52149">MYTTIATARLFLMGLAAAGLAPAAMAQTDPKTDPETELVYYDVPDEAGRLSGGVVRLPIPDRDGPTIAAPFRTLALRGDPANRIDLVFVGDGYTEGELGQYAIDVDTLSVGLLADEPFATYTPYFNIHAIEVVSPESGVDHDPTFGIYKDTALDMGFWCGNIERLLCVDVGKAYAHANNAPDVDQVLAIANSSKYGGAGYSSSELATSSSRNSWAPEVLIHELGHSLGNLADEYHYGDGTTYTGNEPGAVNASKLTRPEMETLERKWFRWMDVSRTGFDNPIDTYEGAVYKQYGVYRPSPNSKMKALGRPFNLPSAEGTIVEIYKVVRPIENASPDATLHGGERLFVEVLQPIGHNLEVQWLIDGEPVAGATETEFALCEQVIENGVHVVTVRVVDPTDMVRDETLRDQYLTQEYSWFLVYSGPPADFSGDGTVNTLDFLAFLNAWNAGESNADLNHDGEINTLDVLGFLSLYTTGCLS</sequence>
<name>A0A3B1DGK4_9ZZZZ</name>
<dbReference type="GO" id="GO:0004553">
    <property type="term" value="F:hydrolase activity, hydrolyzing O-glycosyl compounds"/>
    <property type="evidence" value="ECO:0007669"/>
    <property type="project" value="InterPro"/>
</dbReference>
<dbReference type="AlphaFoldDB" id="A0A3B1DGK4"/>
<dbReference type="Pfam" id="PF09471">
    <property type="entry name" value="Peptidase_M64"/>
    <property type="match status" value="1"/>
</dbReference>
<dbReference type="Gene3D" id="1.10.1330.10">
    <property type="entry name" value="Dockerin domain"/>
    <property type="match status" value="1"/>
</dbReference>
<reference evidence="1" key="1">
    <citation type="submission" date="2018-06" db="EMBL/GenBank/DDBJ databases">
        <authorList>
            <person name="Zhirakovskaya E."/>
        </authorList>
    </citation>
    <scope>NUCLEOTIDE SEQUENCE</scope>
</reference>
<dbReference type="EMBL" id="UOGK01000550">
    <property type="protein sequence ID" value="VAX41489.1"/>
    <property type="molecule type" value="Genomic_DNA"/>
</dbReference>
<protein>
    <submittedName>
        <fullName evidence="1">Secreted protein</fullName>
    </submittedName>
</protein>
<dbReference type="NCBIfam" id="NF041540">
    <property type="entry name" value="dockerin_GC"/>
    <property type="match status" value="1"/>
</dbReference>
<accession>A0A3B1DGK4</accession>